<evidence type="ECO:0000313" key="3">
    <source>
        <dbReference type="Proteomes" id="UP000179454"/>
    </source>
</evidence>
<dbReference type="RefSeq" id="WP_012654103.1">
    <property type="nucleotide sequence ID" value="NZ_MBFA02000018.1"/>
</dbReference>
<evidence type="ECO:0000313" key="4">
    <source>
        <dbReference type="Proteomes" id="UP000179536"/>
    </source>
</evidence>
<dbReference type="AlphaFoldDB" id="A0ABD6HEV4"/>
<evidence type="ECO:0000313" key="2">
    <source>
        <dbReference type="EMBL" id="MUP12593.1"/>
    </source>
</evidence>
<reference evidence="3 4" key="1">
    <citation type="submission" date="2019-11" db="EMBL/GenBank/DDBJ databases">
        <title>Whole-genome sequencing of Allorhizobium vitis.</title>
        <authorList>
            <person name="Gan H.M."/>
            <person name="Savka M.A."/>
        </authorList>
    </citation>
    <scope>NUCLEOTIDE SEQUENCE [LARGE SCALE GENOMIC DNA]</scope>
    <source>
        <strain evidence="2 4">RF2/1</strain>
        <strain evidence="1 3">T1/7</strain>
    </source>
</reference>
<gene>
    <name evidence="2" type="ORF">BBK91_022275</name>
    <name evidence="1" type="ORF">BBL17_021615</name>
</gene>
<dbReference type="Proteomes" id="UP000179454">
    <property type="component" value="Unassembled WGS sequence"/>
</dbReference>
<name>A0ABD6HEV4_AGRVI</name>
<dbReference type="Proteomes" id="UP000179536">
    <property type="component" value="Unassembled WGS sequence"/>
</dbReference>
<comment type="caution">
    <text evidence="2">The sequence shown here is derived from an EMBL/GenBank/DDBJ whole genome shotgun (WGS) entry which is preliminary data.</text>
</comment>
<evidence type="ECO:0000313" key="1">
    <source>
        <dbReference type="EMBL" id="MUO44380.1"/>
    </source>
</evidence>
<keyword evidence="3" id="KW-1185">Reference proteome</keyword>
<proteinExistence type="predicted"/>
<dbReference type="EMBL" id="MBFA02000018">
    <property type="protein sequence ID" value="MUP12593.1"/>
    <property type="molecule type" value="Genomic_DNA"/>
</dbReference>
<sequence>MPEFAFDDYYDVAAVGIPTAFSIVWCRFPYQEQPDKPGQDLRPCLVRRSFKAEIECDGKKVLAGLIETVYGTKQIDKFPPPRGFHIHREEDKQELGLIYDTVFQLDNVLRLAWTRSFFGPDKSGKLHGKRLNKRLQDELKAQWLEFVKR</sequence>
<dbReference type="EMBL" id="MBFE02000019">
    <property type="protein sequence ID" value="MUO44380.1"/>
    <property type="molecule type" value="Genomic_DNA"/>
</dbReference>
<protein>
    <submittedName>
        <fullName evidence="2">Uncharacterized protein</fullName>
    </submittedName>
</protein>
<accession>A0ABD6HEV4</accession>
<organism evidence="2 4">
    <name type="scientific">Agrobacterium vitis</name>
    <name type="common">Rhizobium vitis</name>
    <dbReference type="NCBI Taxonomy" id="373"/>
    <lineage>
        <taxon>Bacteria</taxon>
        <taxon>Pseudomonadati</taxon>
        <taxon>Pseudomonadota</taxon>
        <taxon>Alphaproteobacteria</taxon>
        <taxon>Hyphomicrobiales</taxon>
        <taxon>Rhizobiaceae</taxon>
        <taxon>Rhizobium/Agrobacterium group</taxon>
        <taxon>Agrobacterium</taxon>
    </lineage>
</organism>